<feature type="transmembrane region" description="Helical" evidence="7">
    <location>
        <begin position="165"/>
        <end position="185"/>
    </location>
</feature>
<keyword evidence="4 7" id="KW-0812">Transmembrane</keyword>
<evidence type="ECO:0000256" key="3">
    <source>
        <dbReference type="ARBA" id="ARBA00022475"/>
    </source>
</evidence>
<feature type="transmembrane region" description="Helical" evidence="7">
    <location>
        <begin position="55"/>
        <end position="74"/>
    </location>
</feature>
<feature type="transmembrane region" description="Helical" evidence="7">
    <location>
        <begin position="133"/>
        <end position="153"/>
    </location>
</feature>
<evidence type="ECO:0000313" key="8">
    <source>
        <dbReference type="EMBL" id="MBR0597603.1"/>
    </source>
</evidence>
<evidence type="ECO:0000256" key="2">
    <source>
        <dbReference type="ARBA" id="ARBA00022448"/>
    </source>
</evidence>
<feature type="transmembrane region" description="Helical" evidence="7">
    <location>
        <begin position="25"/>
        <end position="43"/>
    </location>
</feature>
<reference evidence="8" key="2">
    <citation type="submission" date="2021-04" db="EMBL/GenBank/DDBJ databases">
        <authorList>
            <person name="Liu J."/>
        </authorList>
    </citation>
    <scope>NUCLEOTIDE SEQUENCE</scope>
    <source>
        <strain evidence="8">BAD-6</strain>
    </source>
</reference>
<feature type="transmembrane region" description="Helical" evidence="7">
    <location>
        <begin position="109"/>
        <end position="127"/>
    </location>
</feature>
<dbReference type="InterPro" id="IPR044566">
    <property type="entry name" value="RMV1-like"/>
</dbReference>
<keyword evidence="9" id="KW-1185">Reference proteome</keyword>
<evidence type="ECO:0000256" key="7">
    <source>
        <dbReference type="SAM" id="Phobius"/>
    </source>
</evidence>
<dbReference type="Gene3D" id="1.20.1740.10">
    <property type="entry name" value="Amino acid/polyamine transporter I"/>
    <property type="match status" value="1"/>
</dbReference>
<keyword evidence="5 7" id="KW-1133">Transmembrane helix</keyword>
<comment type="caution">
    <text evidence="8">The sequence shown here is derived from an EMBL/GenBank/DDBJ whole genome shotgun (WGS) entry which is preliminary data.</text>
</comment>
<dbReference type="RefSeq" id="WP_227017732.1">
    <property type="nucleotide sequence ID" value="NZ_JAGSND010000003.1"/>
</dbReference>
<evidence type="ECO:0000256" key="1">
    <source>
        <dbReference type="ARBA" id="ARBA00004651"/>
    </source>
</evidence>
<dbReference type="PANTHER" id="PTHR45826">
    <property type="entry name" value="POLYAMINE TRANSPORTER PUT1"/>
    <property type="match status" value="1"/>
</dbReference>
<dbReference type="Proteomes" id="UP000675664">
    <property type="component" value="Unassembled WGS sequence"/>
</dbReference>
<comment type="subcellular location">
    <subcellularLocation>
        <location evidence="1">Cell membrane</location>
        <topology evidence="1">Multi-pass membrane protein</topology>
    </subcellularLocation>
</comment>
<dbReference type="PIRSF" id="PIRSF006060">
    <property type="entry name" value="AA_transporter"/>
    <property type="match status" value="1"/>
</dbReference>
<keyword evidence="6 7" id="KW-0472">Membrane</keyword>
<keyword evidence="2" id="KW-0813">Transport</keyword>
<feature type="transmembrane region" description="Helical" evidence="7">
    <location>
        <begin position="404"/>
        <end position="427"/>
    </location>
</feature>
<evidence type="ECO:0000256" key="4">
    <source>
        <dbReference type="ARBA" id="ARBA00022692"/>
    </source>
</evidence>
<dbReference type="PANTHER" id="PTHR45826:SF2">
    <property type="entry name" value="AMINO ACID TRANSPORTER"/>
    <property type="match status" value="1"/>
</dbReference>
<proteinExistence type="predicted"/>
<keyword evidence="3" id="KW-1003">Cell membrane</keyword>
<feature type="transmembrane region" description="Helical" evidence="7">
    <location>
        <begin position="530"/>
        <end position="552"/>
    </location>
</feature>
<dbReference type="InterPro" id="IPR002293">
    <property type="entry name" value="AA/rel_permease1"/>
</dbReference>
<dbReference type="AlphaFoldDB" id="A0A8J7W1V3"/>
<feature type="transmembrane region" description="Helical" evidence="7">
    <location>
        <begin position="297"/>
        <end position="316"/>
    </location>
</feature>
<evidence type="ECO:0000256" key="6">
    <source>
        <dbReference type="ARBA" id="ARBA00023136"/>
    </source>
</evidence>
<dbReference type="GO" id="GO:0022857">
    <property type="term" value="F:transmembrane transporter activity"/>
    <property type="evidence" value="ECO:0007669"/>
    <property type="project" value="InterPro"/>
</dbReference>
<protein>
    <submittedName>
        <fullName evidence="8">APC family permease</fullName>
    </submittedName>
</protein>
<dbReference type="GO" id="GO:0005886">
    <property type="term" value="C:plasma membrane"/>
    <property type="evidence" value="ECO:0007669"/>
    <property type="project" value="UniProtKB-SubCell"/>
</dbReference>
<name>A0A8J7W1V3_9FIRM</name>
<feature type="transmembrane region" description="Helical" evidence="7">
    <location>
        <begin position="482"/>
        <end position="502"/>
    </location>
</feature>
<gene>
    <name evidence="8" type="ORF">KCX82_06955</name>
</gene>
<sequence>MSDIEKRAAAVDVGEHGLKKHNMKVSTVVFMIFCLCAAGAYGIEEMIPESGPGLTLIMLIVLPFIWSTPLGLVASELGSARPQEGGYYKWVQEACGEFWGFQAGWWRTISIYIDNTLYVILAGGYVANTWDLSWGTEMAFKIGMILVFTYINIRGVKDVGIVSTILSVLVIVAFGMVAICGFMNWNQNPFLPFTADGEIMGLSGIGFADWVYYIGMGIALGMWMYSGYESMSTIAGEVENPQVIPKATMITVPLIMCVYILPTMAGLGSMGEWGDWGTEAGSIGYADVVTRFWGPSFGLFFVIVAVLAQCSIYNTYIASGSRGFFALADDNLAPPILVKCDKKHGVPYVAVLSVAIVNIILCQFAFTTVVVIDVFLLVSSYVMIFISAMILRKRIPEEELKFKIPGGYGFLCVLCIVPCIIAFIAFFINGTDYFIGGMLGIVSGPVLYVIWKKMYGGLAKKDPVKYPVNPKTGLAVGDLKKISSIFCGLAALGGLAMAWLPWFEGEWGPDYYLEEYGSGFFSSFEGMLSAIKIAAVVFLIIGILCALIAVKVEPKKQIENKMTEEVA</sequence>
<dbReference type="Pfam" id="PF13520">
    <property type="entry name" value="AA_permease_2"/>
    <property type="match status" value="1"/>
</dbReference>
<organism evidence="8 9">
    <name type="scientific">Sinanaerobacter chloroacetimidivorans</name>
    <dbReference type="NCBI Taxonomy" id="2818044"/>
    <lineage>
        <taxon>Bacteria</taxon>
        <taxon>Bacillati</taxon>
        <taxon>Bacillota</taxon>
        <taxon>Clostridia</taxon>
        <taxon>Peptostreptococcales</taxon>
        <taxon>Anaerovoracaceae</taxon>
        <taxon>Sinanaerobacter</taxon>
    </lineage>
</organism>
<reference evidence="8" key="1">
    <citation type="submission" date="2021-04" db="EMBL/GenBank/DDBJ databases">
        <title>Sinoanaerobacter chloroacetimidivorans sp. nov., an obligate anaerobic bacterium isolated from anaerobic sludge.</title>
        <authorList>
            <person name="Bao Y."/>
        </authorList>
    </citation>
    <scope>NUCLEOTIDE SEQUENCE</scope>
    <source>
        <strain evidence="8">BAD-6</strain>
    </source>
</reference>
<evidence type="ECO:0000256" key="5">
    <source>
        <dbReference type="ARBA" id="ARBA00022989"/>
    </source>
</evidence>
<accession>A0A8J7W1V3</accession>
<dbReference type="EMBL" id="JAGSND010000003">
    <property type="protein sequence ID" value="MBR0597603.1"/>
    <property type="molecule type" value="Genomic_DNA"/>
</dbReference>
<evidence type="ECO:0000313" key="9">
    <source>
        <dbReference type="Proteomes" id="UP000675664"/>
    </source>
</evidence>
<feature type="transmembrane region" description="Helical" evidence="7">
    <location>
        <begin position="346"/>
        <end position="366"/>
    </location>
</feature>
<feature type="transmembrane region" description="Helical" evidence="7">
    <location>
        <begin position="247"/>
        <end position="267"/>
    </location>
</feature>
<feature type="transmembrane region" description="Helical" evidence="7">
    <location>
        <begin position="433"/>
        <end position="451"/>
    </location>
</feature>
<feature type="transmembrane region" description="Helical" evidence="7">
    <location>
        <begin position="372"/>
        <end position="392"/>
    </location>
</feature>
<feature type="transmembrane region" description="Helical" evidence="7">
    <location>
        <begin position="205"/>
        <end position="226"/>
    </location>
</feature>